<gene>
    <name evidence="2" type="ORF">QYT958_LOCUS25896</name>
</gene>
<organism evidence="2 3">
    <name type="scientific">Rotaria socialis</name>
    <dbReference type="NCBI Taxonomy" id="392032"/>
    <lineage>
        <taxon>Eukaryota</taxon>
        <taxon>Metazoa</taxon>
        <taxon>Spiralia</taxon>
        <taxon>Gnathifera</taxon>
        <taxon>Rotifera</taxon>
        <taxon>Eurotatoria</taxon>
        <taxon>Bdelloidea</taxon>
        <taxon>Philodinida</taxon>
        <taxon>Philodinidae</taxon>
        <taxon>Rotaria</taxon>
    </lineage>
</organism>
<dbReference type="EMBL" id="CAJOBR010005982">
    <property type="protein sequence ID" value="CAF4833244.1"/>
    <property type="molecule type" value="Genomic_DNA"/>
</dbReference>
<reference evidence="2" key="1">
    <citation type="submission" date="2021-02" db="EMBL/GenBank/DDBJ databases">
        <authorList>
            <person name="Nowell W R."/>
        </authorList>
    </citation>
    <scope>NUCLEOTIDE SEQUENCE</scope>
</reference>
<dbReference type="AlphaFoldDB" id="A0A821QWW7"/>
<evidence type="ECO:0000313" key="3">
    <source>
        <dbReference type="Proteomes" id="UP000663848"/>
    </source>
</evidence>
<proteinExistence type="predicted"/>
<dbReference type="Proteomes" id="UP000663848">
    <property type="component" value="Unassembled WGS sequence"/>
</dbReference>
<evidence type="ECO:0000256" key="1">
    <source>
        <dbReference type="SAM" id="MobiDB-lite"/>
    </source>
</evidence>
<protein>
    <submittedName>
        <fullName evidence="2">Uncharacterized protein</fullName>
    </submittedName>
</protein>
<sequence length="407" mass="46327">MNHYSVPTSLSSKLTEVLEKYMYNAYEQVALSLPPIALKRDDWLKYARKYHYSEFARLVRERKGCQTALNDQPIANISDNEDDNDDETANSDTPRFEFDALTASTDSRRLASQRRFQPGRPASGTIPRDFIHQRQFQPNCPPPNINQYCFIPQQQFQPNHATTDTIPRDFISQQQLHFGNTTSLLSNRMRVTMMLLLILIFCINISTTIQSNSTSGYSDVIKIPSSQTSSLDRQCNCVPARYIYRRYQDPIKFELSQQADTFIKIPGLMVAAHHTKPMVYQIRYQGTCWIARNLAQSILTILIDNQVLIANQLLPNSNRRYALASQIGGKSADLRGGSYWYSGTAAGASFSWYKTELVLMPAGTHVIEVGVRAENTILHLWGGELTIDMTEYDSAQYSTLTYPTVWN</sequence>
<name>A0A821QWW7_9BILA</name>
<accession>A0A821QWW7</accession>
<feature type="compositionally biased region" description="Acidic residues" evidence="1">
    <location>
        <begin position="79"/>
        <end position="89"/>
    </location>
</feature>
<evidence type="ECO:0000313" key="2">
    <source>
        <dbReference type="EMBL" id="CAF4833244.1"/>
    </source>
</evidence>
<feature type="region of interest" description="Disordered" evidence="1">
    <location>
        <begin position="70"/>
        <end position="95"/>
    </location>
</feature>
<comment type="caution">
    <text evidence="2">The sequence shown here is derived from an EMBL/GenBank/DDBJ whole genome shotgun (WGS) entry which is preliminary data.</text>
</comment>